<proteinExistence type="predicted"/>
<dbReference type="AlphaFoldDB" id="A0AAV1XX93"/>
<name>A0AAV1XX93_LUPLU</name>
<gene>
    <name evidence="1" type="ORF">LLUT_LOCUS27389</name>
</gene>
<dbReference type="PANTHER" id="PTHR48152:SF3">
    <property type="entry name" value="DUF946 FAMILY PROTEIN (DUF946)"/>
    <property type="match status" value="1"/>
</dbReference>
<dbReference type="Pfam" id="PF06101">
    <property type="entry name" value="Vps62"/>
    <property type="match status" value="1"/>
</dbReference>
<dbReference type="Proteomes" id="UP001497480">
    <property type="component" value="Unassembled WGS sequence"/>
</dbReference>
<keyword evidence="2" id="KW-1185">Reference proteome</keyword>
<dbReference type="InterPro" id="IPR009291">
    <property type="entry name" value="Vps62"/>
</dbReference>
<protein>
    <submittedName>
        <fullName evidence="1">Uncharacterized protein</fullName>
    </submittedName>
</protein>
<accession>A0AAV1XX93</accession>
<reference evidence="1 2" key="1">
    <citation type="submission" date="2024-03" db="EMBL/GenBank/DDBJ databases">
        <authorList>
            <person name="Martinez-Hernandez J."/>
        </authorList>
    </citation>
    <scope>NUCLEOTIDE SEQUENCE [LARGE SCALE GENOMIC DNA]</scope>
</reference>
<comment type="caution">
    <text evidence="1">The sequence shown here is derived from an EMBL/GenBank/DDBJ whole genome shotgun (WGS) entry which is preliminary data.</text>
</comment>
<organism evidence="1 2">
    <name type="scientific">Lupinus luteus</name>
    <name type="common">European yellow lupine</name>
    <dbReference type="NCBI Taxonomy" id="3873"/>
    <lineage>
        <taxon>Eukaryota</taxon>
        <taxon>Viridiplantae</taxon>
        <taxon>Streptophyta</taxon>
        <taxon>Embryophyta</taxon>
        <taxon>Tracheophyta</taxon>
        <taxon>Spermatophyta</taxon>
        <taxon>Magnoliopsida</taxon>
        <taxon>eudicotyledons</taxon>
        <taxon>Gunneridae</taxon>
        <taxon>Pentapetalae</taxon>
        <taxon>rosids</taxon>
        <taxon>fabids</taxon>
        <taxon>Fabales</taxon>
        <taxon>Fabaceae</taxon>
        <taxon>Papilionoideae</taxon>
        <taxon>50 kb inversion clade</taxon>
        <taxon>genistoids sensu lato</taxon>
        <taxon>core genistoids</taxon>
        <taxon>Genisteae</taxon>
        <taxon>Lupinus</taxon>
    </lineage>
</organism>
<dbReference type="EMBL" id="CAXHTB010000019">
    <property type="protein sequence ID" value="CAL0326329.1"/>
    <property type="molecule type" value="Genomic_DNA"/>
</dbReference>
<dbReference type="PANTHER" id="PTHR48152">
    <property type="entry name" value="F1C9.34 PROTEIN"/>
    <property type="match status" value="1"/>
</dbReference>
<evidence type="ECO:0000313" key="1">
    <source>
        <dbReference type="EMBL" id="CAL0326329.1"/>
    </source>
</evidence>
<evidence type="ECO:0000313" key="2">
    <source>
        <dbReference type="Proteomes" id="UP001497480"/>
    </source>
</evidence>
<sequence length="151" mass="16853">MGAPEVALGMNISSRKDNNMKVSPLKPRSGCNTSFYIRARVIPIRIEPNGTNIPQGGNNDGAYWIDLSRDAENKYRVSKGDLKSAKSYVHVKAMYGGTFTDLALWAFYPLNGPSRVKVKFIKNIDLGKIGEHVGEWEHVTLRISNFNGPLW</sequence>